<keyword evidence="4 5" id="KW-0472">Membrane</keyword>
<dbReference type="InterPro" id="IPR020846">
    <property type="entry name" value="MFS_dom"/>
</dbReference>
<feature type="domain" description="Major facilitator superfamily (MFS) profile" evidence="6">
    <location>
        <begin position="1"/>
        <end position="135"/>
    </location>
</feature>
<reference evidence="7 8" key="1">
    <citation type="submission" date="2018-06" db="EMBL/GenBank/DDBJ databases">
        <authorList>
            <consortium name="Pathogen Informatics"/>
            <person name="Doyle S."/>
        </authorList>
    </citation>
    <scope>NUCLEOTIDE SEQUENCE [LARGE SCALE GENOMIC DNA]</scope>
    <source>
        <strain evidence="7 8">NCTC9426</strain>
    </source>
</reference>
<name>A0A378PPE7_MORBO</name>
<evidence type="ECO:0000256" key="5">
    <source>
        <dbReference type="SAM" id="Phobius"/>
    </source>
</evidence>
<sequence length="135" mass="13949">MAISIGGTVGSLIFGLLASKFAPKFTLMAFVVLSSLVIIGFVFSPTLTLALAFAILVGSLVNGCITGLYTINPTLYAPEFRSTGVGTAIGVGRIGSIVSPILAGKLLDMGIGKDDLYLGAILCVGQKGRICRAWH</sequence>
<dbReference type="InterPro" id="IPR011701">
    <property type="entry name" value="MFS"/>
</dbReference>
<dbReference type="AlphaFoldDB" id="A0A378PPE7"/>
<evidence type="ECO:0000256" key="4">
    <source>
        <dbReference type="ARBA" id="ARBA00023136"/>
    </source>
</evidence>
<evidence type="ECO:0000313" key="7">
    <source>
        <dbReference type="EMBL" id="STY90447.1"/>
    </source>
</evidence>
<dbReference type="Gene3D" id="1.20.1250.20">
    <property type="entry name" value="MFS general substrate transporter like domains"/>
    <property type="match status" value="1"/>
</dbReference>
<protein>
    <submittedName>
        <fullName evidence="7">Putative 3-hydroxyphenylpropionic transporter MhpT</fullName>
    </submittedName>
</protein>
<proteinExistence type="predicted"/>
<dbReference type="Pfam" id="PF07690">
    <property type="entry name" value="MFS_1"/>
    <property type="match status" value="1"/>
</dbReference>
<dbReference type="GO" id="GO:0046943">
    <property type="term" value="F:carboxylic acid transmembrane transporter activity"/>
    <property type="evidence" value="ECO:0007669"/>
    <property type="project" value="TreeGrafter"/>
</dbReference>
<dbReference type="InterPro" id="IPR036259">
    <property type="entry name" value="MFS_trans_sf"/>
</dbReference>
<feature type="transmembrane region" description="Helical" evidence="5">
    <location>
        <begin position="49"/>
        <end position="71"/>
    </location>
</feature>
<accession>A0A378PPE7</accession>
<dbReference type="EMBL" id="UGPZ01000002">
    <property type="protein sequence ID" value="STY90447.1"/>
    <property type="molecule type" value="Genomic_DNA"/>
</dbReference>
<keyword evidence="2 5" id="KW-0812">Transmembrane</keyword>
<evidence type="ECO:0000256" key="1">
    <source>
        <dbReference type="ARBA" id="ARBA00004141"/>
    </source>
</evidence>
<evidence type="ECO:0000256" key="3">
    <source>
        <dbReference type="ARBA" id="ARBA00022989"/>
    </source>
</evidence>
<evidence type="ECO:0000259" key="6">
    <source>
        <dbReference type="PROSITE" id="PS50850"/>
    </source>
</evidence>
<comment type="subcellular location">
    <subcellularLocation>
        <location evidence="1">Membrane</location>
        <topology evidence="1">Multi-pass membrane protein</topology>
    </subcellularLocation>
</comment>
<dbReference type="GO" id="GO:0005886">
    <property type="term" value="C:plasma membrane"/>
    <property type="evidence" value="ECO:0007669"/>
    <property type="project" value="TreeGrafter"/>
</dbReference>
<evidence type="ECO:0000313" key="8">
    <source>
        <dbReference type="Proteomes" id="UP000254133"/>
    </source>
</evidence>
<keyword evidence="3 5" id="KW-1133">Transmembrane helix</keyword>
<dbReference type="Proteomes" id="UP000254133">
    <property type="component" value="Unassembled WGS sequence"/>
</dbReference>
<dbReference type="PANTHER" id="PTHR23508:SF10">
    <property type="entry name" value="CARBOXYLIC ACID TRANSPORTER PROTEIN HOMOLOG"/>
    <property type="match status" value="1"/>
</dbReference>
<dbReference type="SUPFAM" id="SSF103473">
    <property type="entry name" value="MFS general substrate transporter"/>
    <property type="match status" value="1"/>
</dbReference>
<gene>
    <name evidence="7" type="ORF">NCTC9426_00463</name>
</gene>
<feature type="transmembrane region" description="Helical" evidence="5">
    <location>
        <begin position="25"/>
        <end position="43"/>
    </location>
</feature>
<organism evidence="7 8">
    <name type="scientific">Moraxella bovis</name>
    <dbReference type="NCBI Taxonomy" id="476"/>
    <lineage>
        <taxon>Bacteria</taxon>
        <taxon>Pseudomonadati</taxon>
        <taxon>Pseudomonadota</taxon>
        <taxon>Gammaproteobacteria</taxon>
        <taxon>Moraxellales</taxon>
        <taxon>Moraxellaceae</taxon>
        <taxon>Moraxella</taxon>
    </lineage>
</organism>
<dbReference type="PANTHER" id="PTHR23508">
    <property type="entry name" value="CARBOXYLIC ACID TRANSPORTER PROTEIN HOMOLOG"/>
    <property type="match status" value="1"/>
</dbReference>
<dbReference type="PROSITE" id="PS50850">
    <property type="entry name" value="MFS"/>
    <property type="match status" value="1"/>
</dbReference>
<evidence type="ECO:0000256" key="2">
    <source>
        <dbReference type="ARBA" id="ARBA00022692"/>
    </source>
</evidence>